<proteinExistence type="predicted"/>
<dbReference type="InterPro" id="IPR005084">
    <property type="entry name" value="CBM6"/>
</dbReference>
<evidence type="ECO:0000313" key="5">
    <source>
        <dbReference type="Proteomes" id="UP000095751"/>
    </source>
</evidence>
<feature type="transmembrane region" description="Helical" evidence="2">
    <location>
        <begin position="25"/>
        <end position="43"/>
    </location>
</feature>
<evidence type="ECO:0000256" key="2">
    <source>
        <dbReference type="SAM" id="Phobius"/>
    </source>
</evidence>
<reference evidence="4 5" key="1">
    <citation type="submission" date="2016-09" db="EMBL/GenBank/DDBJ databases">
        <title>Extensive genetic diversity and differential bi-allelic expression allows diatom success in the polar Southern Ocean.</title>
        <authorList>
            <consortium name="DOE Joint Genome Institute"/>
            <person name="Mock T."/>
            <person name="Otillar R.P."/>
            <person name="Strauss J."/>
            <person name="Dupont C."/>
            <person name="Frickenhaus S."/>
            <person name="Maumus F."/>
            <person name="Mcmullan M."/>
            <person name="Sanges R."/>
            <person name="Schmutz J."/>
            <person name="Toseland A."/>
            <person name="Valas R."/>
            <person name="Veluchamy A."/>
            <person name="Ward B.J."/>
            <person name="Allen A."/>
            <person name="Barry K."/>
            <person name="Falciatore A."/>
            <person name="Ferrante M."/>
            <person name="Fortunato A.E."/>
            <person name="Gloeckner G."/>
            <person name="Gruber A."/>
            <person name="Hipkin R."/>
            <person name="Janech M."/>
            <person name="Kroth P."/>
            <person name="Leese F."/>
            <person name="Lindquist E."/>
            <person name="Lyon B.R."/>
            <person name="Martin J."/>
            <person name="Mayer C."/>
            <person name="Parker M."/>
            <person name="Quesneville H."/>
            <person name="Raymond J."/>
            <person name="Uhlig C."/>
            <person name="Valentin K.U."/>
            <person name="Worden A.Z."/>
            <person name="Armbrust E.V."/>
            <person name="Bowler C."/>
            <person name="Green B."/>
            <person name="Moulton V."/>
            <person name="Van Oosterhout C."/>
            <person name="Grigoriev I."/>
        </authorList>
    </citation>
    <scope>NUCLEOTIDE SEQUENCE [LARGE SCALE GENOMIC DNA]</scope>
    <source>
        <strain evidence="4 5">CCMP1102</strain>
    </source>
</reference>
<feature type="domain" description="CBM6" evidence="3">
    <location>
        <begin position="672"/>
        <end position="828"/>
    </location>
</feature>
<feature type="region of interest" description="Disordered" evidence="1">
    <location>
        <begin position="250"/>
        <end position="279"/>
    </location>
</feature>
<evidence type="ECO:0000259" key="3">
    <source>
        <dbReference type="PROSITE" id="PS51175"/>
    </source>
</evidence>
<dbReference type="SUPFAM" id="SSF49785">
    <property type="entry name" value="Galactose-binding domain-like"/>
    <property type="match status" value="1"/>
</dbReference>
<dbReference type="InParanoid" id="A0A1E7FJ86"/>
<feature type="compositionally biased region" description="Pro residues" evidence="1">
    <location>
        <begin position="564"/>
        <end position="590"/>
    </location>
</feature>
<organism evidence="4 5">
    <name type="scientific">Fragilariopsis cylindrus CCMP1102</name>
    <dbReference type="NCBI Taxonomy" id="635003"/>
    <lineage>
        <taxon>Eukaryota</taxon>
        <taxon>Sar</taxon>
        <taxon>Stramenopiles</taxon>
        <taxon>Ochrophyta</taxon>
        <taxon>Bacillariophyta</taxon>
        <taxon>Bacillariophyceae</taxon>
        <taxon>Bacillariophycidae</taxon>
        <taxon>Bacillariales</taxon>
        <taxon>Bacillariaceae</taxon>
        <taxon>Fragilariopsis</taxon>
    </lineage>
</organism>
<feature type="compositionally biased region" description="Pro residues" evidence="1">
    <location>
        <begin position="250"/>
        <end position="261"/>
    </location>
</feature>
<feature type="compositionally biased region" description="Low complexity" evidence="1">
    <location>
        <begin position="591"/>
        <end position="612"/>
    </location>
</feature>
<dbReference type="OrthoDB" id="52957at2759"/>
<keyword evidence="2" id="KW-0472">Membrane</keyword>
<protein>
    <recommendedName>
        <fullName evidence="3">CBM6 domain-containing protein</fullName>
    </recommendedName>
</protein>
<keyword evidence="5" id="KW-1185">Reference proteome</keyword>
<sequence>MCGNLLFAPCKLLQIKDSLSSFRFFYVRMFSFFLLSLGLLLLVCNNNNNNNNVAFGHSGKLQPMIIPTNGWIAVEVITEGDNLFNPSSWEIPDYMDGIGAFLLDDDSNLGGDGGPSIRINVNHEHDDEATVSEININKEMLKATIFSNVMGTSPTAIGDFVQSARMAYDKWTADGGNSWSTNVDKSSTRFCRFCSSQYLPAEAFGTNRGFQDHIYITGEECDDGRLFALDVNNDKGIRDLYVVSGITGSMPPPIPPSPPQLVPTTTTTSATTWDDDDVDDDDNFGIPGYEEGNGGMPFDSWENAAIIDTGETNHIALLLSADMGSETLKLYIGKKNTDMNGQPNTINFLARNGLLYGRYYYLGGLDWNENDLTGMWDTPPGKFVTNEGDGWSEDKFEDIDTNPNNPTQVVLAESTSGVYILTFNLKFRDNNFVNDADSGFTVKMITNFNQETTQWPDNVDWTKNNLIFVNKDDYNSDIDNGGIWYMNPDGSGKTQVGQTRDGGESTGILDISELLNYPPASTIITTNQGEPSSMTLLLNPTLKQFLAGGGTQPNIGPSPTNPLTSPPTNRPRPPPAPSPTLPLPIPPPTLSPTMPYPTTSGSTSPPAATTAQPPVVEVVVTKPIILPSNEDNRDECPVGSDNVSSFQVLQAEDATLYSGLVKTKRKYYCSTGYVDFEDVPDLYGSPGEMFGSGNGLGKNPLLTSKDGIVHQQGGGGGGSNQAVKSRQGTDIVGLSFKFEINYPGMYSITVRYGNGGGGLDSSSNRRPGTFLVDGVDINDDFNFATTFGWDVWSTEQKNIVLDTSGYHTLDLFWIESKNRPNLDWLSLQLIQPPQQR</sequence>
<feature type="compositionally biased region" description="Low complexity" evidence="1">
    <location>
        <begin position="262"/>
        <end position="272"/>
    </location>
</feature>
<evidence type="ECO:0000313" key="4">
    <source>
        <dbReference type="EMBL" id="OEU18095.1"/>
    </source>
</evidence>
<dbReference type="KEGG" id="fcy:FRACYDRAFT_238529"/>
<feature type="region of interest" description="Disordered" evidence="1">
    <location>
        <begin position="545"/>
        <end position="612"/>
    </location>
</feature>
<dbReference type="PROSITE" id="PS51175">
    <property type="entry name" value="CBM6"/>
    <property type="match status" value="1"/>
</dbReference>
<dbReference type="Proteomes" id="UP000095751">
    <property type="component" value="Unassembled WGS sequence"/>
</dbReference>
<gene>
    <name evidence="4" type="ORF">FRACYDRAFT_238529</name>
</gene>
<evidence type="ECO:0000256" key="1">
    <source>
        <dbReference type="SAM" id="MobiDB-lite"/>
    </source>
</evidence>
<dbReference type="InterPro" id="IPR008979">
    <property type="entry name" value="Galactose-bd-like_sf"/>
</dbReference>
<accession>A0A1E7FJ86</accession>
<dbReference type="Gene3D" id="2.60.120.260">
    <property type="entry name" value="Galactose-binding domain-like"/>
    <property type="match status" value="1"/>
</dbReference>
<keyword evidence="2" id="KW-0812">Transmembrane</keyword>
<dbReference type="GO" id="GO:0030246">
    <property type="term" value="F:carbohydrate binding"/>
    <property type="evidence" value="ECO:0007669"/>
    <property type="project" value="InterPro"/>
</dbReference>
<dbReference type="AlphaFoldDB" id="A0A1E7FJ86"/>
<dbReference type="EMBL" id="KV784357">
    <property type="protein sequence ID" value="OEU18095.1"/>
    <property type="molecule type" value="Genomic_DNA"/>
</dbReference>
<keyword evidence="2" id="KW-1133">Transmembrane helix</keyword>
<name>A0A1E7FJ86_9STRA</name>